<dbReference type="OrthoDB" id="5512568at2759"/>
<keyword evidence="2" id="KW-1185">Reference proteome</keyword>
<dbReference type="AlphaFoldDB" id="A0A9W8H4Z3"/>
<gene>
    <name evidence="1" type="ORF">GGI15_004892</name>
</gene>
<comment type="caution">
    <text evidence="1">The sequence shown here is derived from an EMBL/GenBank/DDBJ whole genome shotgun (WGS) entry which is preliminary data.</text>
</comment>
<evidence type="ECO:0000313" key="1">
    <source>
        <dbReference type="EMBL" id="KAJ2776280.1"/>
    </source>
</evidence>
<name>A0A9W8H4Z3_9FUNG</name>
<proteinExistence type="predicted"/>
<sequence>SSLHAAAAVLDCQFVCLARLREPLGLVGGYWAMDPDTITRVTAGTPGSAIKGINRMCVFFDELPGAPDMPKPVARDIRLFVERARIWVAVNRI</sequence>
<evidence type="ECO:0000313" key="2">
    <source>
        <dbReference type="Proteomes" id="UP001140172"/>
    </source>
</evidence>
<reference evidence="1" key="1">
    <citation type="submission" date="2022-07" db="EMBL/GenBank/DDBJ databases">
        <title>Phylogenomic reconstructions and comparative analyses of Kickxellomycotina fungi.</title>
        <authorList>
            <person name="Reynolds N.K."/>
            <person name="Stajich J.E."/>
            <person name="Barry K."/>
            <person name="Grigoriev I.V."/>
            <person name="Crous P."/>
            <person name="Smith M.E."/>
        </authorList>
    </citation>
    <scope>NUCLEOTIDE SEQUENCE</scope>
    <source>
        <strain evidence="1">BCRC 34489</strain>
    </source>
</reference>
<dbReference type="EMBL" id="JANBUM010000507">
    <property type="protein sequence ID" value="KAJ2776280.1"/>
    <property type="molecule type" value="Genomic_DNA"/>
</dbReference>
<protein>
    <submittedName>
        <fullName evidence="1">Uncharacterized protein</fullName>
    </submittedName>
</protein>
<feature type="non-terminal residue" evidence="1">
    <location>
        <position position="1"/>
    </location>
</feature>
<accession>A0A9W8H4Z3</accession>
<dbReference type="Proteomes" id="UP001140172">
    <property type="component" value="Unassembled WGS sequence"/>
</dbReference>
<organism evidence="1 2">
    <name type="scientific">Coemansia interrupta</name>
    <dbReference type="NCBI Taxonomy" id="1126814"/>
    <lineage>
        <taxon>Eukaryota</taxon>
        <taxon>Fungi</taxon>
        <taxon>Fungi incertae sedis</taxon>
        <taxon>Zoopagomycota</taxon>
        <taxon>Kickxellomycotina</taxon>
        <taxon>Kickxellomycetes</taxon>
        <taxon>Kickxellales</taxon>
        <taxon>Kickxellaceae</taxon>
        <taxon>Coemansia</taxon>
    </lineage>
</organism>